<comment type="similarity">
    <text evidence="1">Belongs to the short-chain dehydrogenases/reductases (SDR) family.</text>
</comment>
<accession>A0A0F4XVQ4</accession>
<dbReference type="PANTHER" id="PTHR42760">
    <property type="entry name" value="SHORT-CHAIN DEHYDROGENASES/REDUCTASES FAMILY MEMBER"/>
    <property type="match status" value="1"/>
</dbReference>
<protein>
    <submittedName>
        <fullName evidence="3">3-beta hydroxysteroid dehydrogenase</fullName>
    </submittedName>
</protein>
<dbReference type="EMBL" id="JZXC01000001">
    <property type="protein sequence ID" value="KKA09900.1"/>
    <property type="molecule type" value="Genomic_DNA"/>
</dbReference>
<dbReference type="PRINTS" id="PR00081">
    <property type="entry name" value="GDHRDH"/>
</dbReference>
<dbReference type="InterPro" id="IPR036291">
    <property type="entry name" value="NAD(P)-bd_dom_sf"/>
</dbReference>
<dbReference type="Gene3D" id="3.40.50.720">
    <property type="entry name" value="NAD(P)-binding Rossmann-like Domain"/>
    <property type="match status" value="1"/>
</dbReference>
<dbReference type="FunFam" id="3.40.50.720:FF:000084">
    <property type="entry name" value="Short-chain dehydrogenase reductase"/>
    <property type="match status" value="1"/>
</dbReference>
<comment type="caution">
    <text evidence="3">The sequence shown here is derived from an EMBL/GenBank/DDBJ whole genome shotgun (WGS) entry which is preliminary data.</text>
</comment>
<name>A0A0F4XVQ4_9PSED</name>
<dbReference type="AlphaFoldDB" id="A0A0F4XVQ4"/>
<dbReference type="InterPro" id="IPR020904">
    <property type="entry name" value="Sc_DH/Rdtase_CS"/>
</dbReference>
<dbReference type="InterPro" id="IPR002347">
    <property type="entry name" value="SDR_fam"/>
</dbReference>
<proteinExistence type="inferred from homology"/>
<dbReference type="PROSITE" id="PS00061">
    <property type="entry name" value="ADH_SHORT"/>
    <property type="match status" value="1"/>
</dbReference>
<dbReference type="PATRIC" id="fig|132476.4.peg.136"/>
<dbReference type="SUPFAM" id="SSF51735">
    <property type="entry name" value="NAD(P)-binding Rossmann-fold domains"/>
    <property type="match status" value="1"/>
</dbReference>
<evidence type="ECO:0000313" key="3">
    <source>
        <dbReference type="EMBL" id="KKA09900.1"/>
    </source>
</evidence>
<dbReference type="PRINTS" id="PR00080">
    <property type="entry name" value="SDRFAMILY"/>
</dbReference>
<dbReference type="OrthoDB" id="9787298at2"/>
<reference evidence="3 4" key="1">
    <citation type="submission" date="2015-03" db="EMBL/GenBank/DDBJ databases">
        <title>Pseudomonas fluorescens 1855-344 Genome sequencing and assembly.</title>
        <authorList>
            <person name="Eng W.W.H."/>
            <person name="Gan H.M."/>
            <person name="Savka M.A."/>
        </authorList>
    </citation>
    <scope>NUCLEOTIDE SEQUENCE [LARGE SCALE GENOMIC DNA]</scope>
    <source>
        <strain evidence="3 4">1855-344</strain>
    </source>
</reference>
<dbReference type="GO" id="GO:0016616">
    <property type="term" value="F:oxidoreductase activity, acting on the CH-OH group of donors, NAD or NADP as acceptor"/>
    <property type="evidence" value="ECO:0007669"/>
    <property type="project" value="TreeGrafter"/>
</dbReference>
<gene>
    <name evidence="3" type="ORF">VP02_00630</name>
</gene>
<evidence type="ECO:0000313" key="4">
    <source>
        <dbReference type="Proteomes" id="UP000033662"/>
    </source>
</evidence>
<dbReference type="PANTHER" id="PTHR42760:SF133">
    <property type="entry name" value="3-OXOACYL-[ACYL-CARRIER-PROTEIN] REDUCTASE"/>
    <property type="match status" value="1"/>
</dbReference>
<dbReference type="Pfam" id="PF13561">
    <property type="entry name" value="adh_short_C2"/>
    <property type="match status" value="1"/>
</dbReference>
<keyword evidence="2" id="KW-0560">Oxidoreductase</keyword>
<evidence type="ECO:0000256" key="2">
    <source>
        <dbReference type="ARBA" id="ARBA00023002"/>
    </source>
</evidence>
<evidence type="ECO:0000256" key="1">
    <source>
        <dbReference type="ARBA" id="ARBA00006484"/>
    </source>
</evidence>
<sequence length="248" mass="26092">MKRLEGKVALISGASSGIGAASAIRFAEEGAKIVICDIDEAKASSVVQAIQAAGGEAIFARLDVRDESQWISAFQAGVSKFGFVNVVMNSAGIAVPGNVETMSFDDWNKELSVNLNGSFFGIKHAFKNLREKGGSIINLSSIEGIVGHPEYAAYCAGKGAIRNLTKSAALHAGRSGYKIRVNSIHPGYIVTPMVGNDPVELEQLAKLHPIGFLGEAIDIANMALFLASDESRFATGAEFVVDGGFLAQ</sequence>
<organism evidence="3 4">
    <name type="scientific">Pseudomonas kilonensis</name>
    <dbReference type="NCBI Taxonomy" id="132476"/>
    <lineage>
        <taxon>Bacteria</taxon>
        <taxon>Pseudomonadati</taxon>
        <taxon>Pseudomonadota</taxon>
        <taxon>Gammaproteobacteria</taxon>
        <taxon>Pseudomonadales</taxon>
        <taxon>Pseudomonadaceae</taxon>
        <taxon>Pseudomonas</taxon>
    </lineage>
</organism>
<dbReference type="Proteomes" id="UP000033662">
    <property type="component" value="Unassembled WGS sequence"/>
</dbReference>